<dbReference type="GO" id="GO:0005524">
    <property type="term" value="F:ATP binding"/>
    <property type="evidence" value="ECO:0007669"/>
    <property type="project" value="UniProtKB-KW"/>
</dbReference>
<dbReference type="Proteomes" id="UP000775213">
    <property type="component" value="Unassembled WGS sequence"/>
</dbReference>
<keyword evidence="4" id="KW-1185">Reference proteome</keyword>
<evidence type="ECO:0000313" key="4">
    <source>
        <dbReference type="Proteomes" id="UP000775213"/>
    </source>
</evidence>
<dbReference type="PANTHER" id="PTHR11638">
    <property type="entry name" value="ATP-DEPENDENT CLP PROTEASE"/>
    <property type="match status" value="1"/>
</dbReference>
<dbReference type="InterPro" id="IPR050130">
    <property type="entry name" value="ClpA_ClpB"/>
</dbReference>
<keyword evidence="2" id="KW-0067">ATP-binding</keyword>
<protein>
    <submittedName>
        <fullName evidence="3">Uncharacterized protein</fullName>
    </submittedName>
</protein>
<dbReference type="GO" id="GO:0034605">
    <property type="term" value="P:cellular response to heat"/>
    <property type="evidence" value="ECO:0007669"/>
    <property type="project" value="TreeGrafter"/>
</dbReference>
<dbReference type="InterPro" id="IPR027417">
    <property type="entry name" value="P-loop_NTPase"/>
</dbReference>
<dbReference type="Gene3D" id="3.40.50.300">
    <property type="entry name" value="P-loop containing nucleotide triphosphate hydrolases"/>
    <property type="match status" value="1"/>
</dbReference>
<dbReference type="EMBL" id="JAGFBR010000005">
    <property type="protein sequence ID" value="KAH0467469.1"/>
    <property type="molecule type" value="Genomic_DNA"/>
</dbReference>
<evidence type="ECO:0000256" key="1">
    <source>
        <dbReference type="ARBA" id="ARBA00022741"/>
    </source>
</evidence>
<evidence type="ECO:0000256" key="2">
    <source>
        <dbReference type="ARBA" id="ARBA00022840"/>
    </source>
</evidence>
<dbReference type="SUPFAM" id="SSF52540">
    <property type="entry name" value="P-loop containing nucleoside triphosphate hydrolases"/>
    <property type="match status" value="1"/>
</dbReference>
<proteinExistence type="predicted"/>
<sequence length="130" mass="14726">MKRFGKGIHIIFRRTKNNHVLIDEPEVGKRAVVEGLAQRIVRGDVSSNLADVRLIALDMGMLVAGAKYRGEFNKKFKIWCDKAGETKAARSRISGWQVGHGLKLDRWIARSRRLERGVPHRSKCLGQKHA</sequence>
<evidence type="ECO:0000313" key="3">
    <source>
        <dbReference type="EMBL" id="KAH0467469.1"/>
    </source>
</evidence>
<organism evidence="3 4">
    <name type="scientific">Dendrobium chrysotoxum</name>
    <name type="common">Orchid</name>
    <dbReference type="NCBI Taxonomy" id="161865"/>
    <lineage>
        <taxon>Eukaryota</taxon>
        <taxon>Viridiplantae</taxon>
        <taxon>Streptophyta</taxon>
        <taxon>Embryophyta</taxon>
        <taxon>Tracheophyta</taxon>
        <taxon>Spermatophyta</taxon>
        <taxon>Magnoliopsida</taxon>
        <taxon>Liliopsida</taxon>
        <taxon>Asparagales</taxon>
        <taxon>Orchidaceae</taxon>
        <taxon>Epidendroideae</taxon>
        <taxon>Malaxideae</taxon>
        <taxon>Dendrobiinae</taxon>
        <taxon>Dendrobium</taxon>
    </lineage>
</organism>
<keyword evidence="1" id="KW-0547">Nucleotide-binding</keyword>
<dbReference type="PANTHER" id="PTHR11638:SF18">
    <property type="entry name" value="HEAT SHOCK PROTEIN 104"/>
    <property type="match status" value="1"/>
</dbReference>
<dbReference type="GO" id="GO:0016887">
    <property type="term" value="F:ATP hydrolysis activity"/>
    <property type="evidence" value="ECO:0007669"/>
    <property type="project" value="TreeGrafter"/>
</dbReference>
<dbReference type="AlphaFoldDB" id="A0AAV7HH82"/>
<name>A0AAV7HH82_DENCH</name>
<reference evidence="3 4" key="1">
    <citation type="journal article" date="2021" name="Hortic Res">
        <title>Chromosome-scale assembly of the Dendrobium chrysotoxum genome enhances the understanding of orchid evolution.</title>
        <authorList>
            <person name="Zhang Y."/>
            <person name="Zhang G.Q."/>
            <person name="Zhang D."/>
            <person name="Liu X.D."/>
            <person name="Xu X.Y."/>
            <person name="Sun W.H."/>
            <person name="Yu X."/>
            <person name="Zhu X."/>
            <person name="Wang Z.W."/>
            <person name="Zhao X."/>
            <person name="Zhong W.Y."/>
            <person name="Chen H."/>
            <person name="Yin W.L."/>
            <person name="Huang T."/>
            <person name="Niu S.C."/>
            <person name="Liu Z.J."/>
        </authorList>
    </citation>
    <scope>NUCLEOTIDE SEQUENCE [LARGE SCALE GENOMIC DNA]</scope>
    <source>
        <strain evidence="3">Lindl</strain>
    </source>
</reference>
<comment type="caution">
    <text evidence="3">The sequence shown here is derived from an EMBL/GenBank/DDBJ whole genome shotgun (WGS) entry which is preliminary data.</text>
</comment>
<dbReference type="GO" id="GO:0005737">
    <property type="term" value="C:cytoplasm"/>
    <property type="evidence" value="ECO:0007669"/>
    <property type="project" value="TreeGrafter"/>
</dbReference>
<accession>A0AAV7HH82</accession>
<gene>
    <name evidence="3" type="ORF">IEQ34_004707</name>
</gene>